<gene>
    <name evidence="2" type="ORF">Epro_0025</name>
</gene>
<feature type="signal peptide" evidence="1">
    <location>
        <begin position="1"/>
        <end position="20"/>
    </location>
</feature>
<reference evidence="2 3" key="1">
    <citation type="submission" date="2014-09" db="EMBL/GenBank/DDBJ databases">
        <title>Complete genome sequence of Endomicrobium proavitum.</title>
        <authorList>
            <person name="Zheng H."/>
        </authorList>
    </citation>
    <scope>NUCLEOTIDE SEQUENCE [LARGE SCALE GENOMIC DNA]</scope>
    <source>
        <strain evidence="2 3">Rsa215</strain>
    </source>
</reference>
<keyword evidence="1" id="KW-0732">Signal</keyword>
<dbReference type="AlphaFoldDB" id="A0A0G3WIT1"/>
<evidence type="ECO:0000256" key="1">
    <source>
        <dbReference type="SAM" id="SignalP"/>
    </source>
</evidence>
<name>A0A0G3WIT1_9BACT</name>
<sequence>MKKIVFGLFMVLAAAASAHAGRLWVMDSPTSNILNYGAYDVDIRFFSAGGVQTRLDFGVFKIFNIGIAWEFDKFIGNDKVQVAIPALSAKLDVYSGDMDLPSIALGYDGQGYFFSTDYTDDYFQLGKGVYFVLGREVFFEGLTINGGLNMNNFRNAKVYAFLNAEVPLLKDYIAFMAEYDNFHYFADARLNFGLRFSLSEYIDFDFIMRDCWAPNGFDRVPNERVFKINYSGKF</sequence>
<dbReference type="Proteomes" id="UP000035337">
    <property type="component" value="Chromosome"/>
</dbReference>
<dbReference type="STRING" id="1408281.Epro_0025"/>
<evidence type="ECO:0008006" key="4">
    <source>
        <dbReference type="Google" id="ProtNLM"/>
    </source>
</evidence>
<evidence type="ECO:0000313" key="2">
    <source>
        <dbReference type="EMBL" id="AKL97404.1"/>
    </source>
</evidence>
<protein>
    <recommendedName>
        <fullName evidence="4">Outer membrane protein beta-barrel domain-containing protein</fullName>
    </recommendedName>
</protein>
<dbReference type="EMBL" id="CP009498">
    <property type="protein sequence ID" value="AKL97404.1"/>
    <property type="molecule type" value="Genomic_DNA"/>
</dbReference>
<accession>A0A0G3WIT1</accession>
<organism evidence="2 3">
    <name type="scientific">Endomicrobium proavitum</name>
    <dbReference type="NCBI Taxonomy" id="1408281"/>
    <lineage>
        <taxon>Bacteria</taxon>
        <taxon>Pseudomonadati</taxon>
        <taxon>Elusimicrobiota</taxon>
        <taxon>Endomicrobiia</taxon>
        <taxon>Endomicrobiales</taxon>
        <taxon>Endomicrobiaceae</taxon>
        <taxon>Endomicrobium</taxon>
    </lineage>
</organism>
<keyword evidence="3" id="KW-1185">Reference proteome</keyword>
<feature type="chain" id="PRO_5005186159" description="Outer membrane protein beta-barrel domain-containing protein" evidence="1">
    <location>
        <begin position="21"/>
        <end position="234"/>
    </location>
</feature>
<evidence type="ECO:0000313" key="3">
    <source>
        <dbReference type="Proteomes" id="UP000035337"/>
    </source>
</evidence>
<proteinExistence type="predicted"/>
<dbReference type="RefSeq" id="WP_052569496.1">
    <property type="nucleotide sequence ID" value="NZ_CP009498.1"/>
</dbReference>
<dbReference type="OrthoDB" id="9778182at2"/>
<dbReference type="KEGG" id="epo:Epro_0025"/>